<keyword evidence="3" id="KW-0201">Cytochrome c-type biogenesis</keyword>
<feature type="transmembrane region" description="Helical" evidence="6">
    <location>
        <begin position="212"/>
        <end position="229"/>
    </location>
</feature>
<dbReference type="PANTHER" id="PTHR30071">
    <property type="entry name" value="HEME EXPORTER PROTEIN C"/>
    <property type="match status" value="1"/>
</dbReference>
<keyword evidence="5 6" id="KW-0472">Membrane</keyword>
<dbReference type="GO" id="GO:0020037">
    <property type="term" value="F:heme binding"/>
    <property type="evidence" value="ECO:0007669"/>
    <property type="project" value="InterPro"/>
</dbReference>
<dbReference type="InterPro" id="IPR002541">
    <property type="entry name" value="Cyt_c_assembly"/>
</dbReference>
<name>A0A0S7WT90_UNCT6</name>
<sequence length="273" mass="30871">MFDLLLFGYGLSCLLYLIYLIVPRRLTGRAATSVLVLCLVAHTAVIVLRYAEAQRPPFQTLYESLSWFAWTSVLAYLFAEWRRKIRVTGVIVTAVATAACIYANTLPHGVKPLYPALQSVWFFWHVSVAFASYAIFVVAFAVEVSYLVAARQVRRGRGLAYGLDRDSVIVFHRMAYNLILFGFPLLTFGIFSGAAWAETAWGRYWAWDPKETWSLITWTVYAIYLHAKVTPRWSGGRASALNILGFICMIFTFVGVNWLAKLLGLQSLHLYAV</sequence>
<evidence type="ECO:0000256" key="6">
    <source>
        <dbReference type="SAM" id="Phobius"/>
    </source>
</evidence>
<evidence type="ECO:0000259" key="7">
    <source>
        <dbReference type="Pfam" id="PF01578"/>
    </source>
</evidence>
<dbReference type="PATRIC" id="fig|1703770.3.peg.148"/>
<evidence type="ECO:0000313" key="8">
    <source>
        <dbReference type="EMBL" id="KPJ53338.1"/>
    </source>
</evidence>
<evidence type="ECO:0000256" key="1">
    <source>
        <dbReference type="ARBA" id="ARBA00004141"/>
    </source>
</evidence>
<dbReference type="InterPro" id="IPR045062">
    <property type="entry name" value="Cyt_c_biogenesis_CcsA/CcmC"/>
</dbReference>
<evidence type="ECO:0000256" key="3">
    <source>
        <dbReference type="ARBA" id="ARBA00022748"/>
    </source>
</evidence>
<feature type="domain" description="Cytochrome c assembly protein" evidence="7">
    <location>
        <begin position="60"/>
        <end position="261"/>
    </location>
</feature>
<keyword evidence="2 6" id="KW-0812">Transmembrane</keyword>
<dbReference type="PANTHER" id="PTHR30071:SF1">
    <property type="entry name" value="CYTOCHROME B_B6 PROTEIN-RELATED"/>
    <property type="match status" value="1"/>
</dbReference>
<reference evidence="8 9" key="1">
    <citation type="journal article" date="2015" name="Microbiome">
        <title>Genomic resolution of linkages in carbon, nitrogen, and sulfur cycling among widespread estuary sediment bacteria.</title>
        <authorList>
            <person name="Baker B.J."/>
            <person name="Lazar C.S."/>
            <person name="Teske A.P."/>
            <person name="Dick G.J."/>
        </authorList>
    </citation>
    <scope>NUCLEOTIDE SEQUENCE [LARGE SCALE GENOMIC DNA]</scope>
    <source>
        <strain evidence="8">DG_24</strain>
    </source>
</reference>
<feature type="transmembrane region" description="Helical" evidence="6">
    <location>
        <begin position="34"/>
        <end position="51"/>
    </location>
</feature>
<dbReference type="Pfam" id="PF01578">
    <property type="entry name" value="Cytochrom_C_asm"/>
    <property type="match status" value="1"/>
</dbReference>
<evidence type="ECO:0000313" key="9">
    <source>
        <dbReference type="Proteomes" id="UP000052008"/>
    </source>
</evidence>
<comment type="caution">
    <text evidence="8">The sequence shown here is derived from an EMBL/GenBank/DDBJ whole genome shotgun (WGS) entry which is preliminary data.</text>
</comment>
<dbReference type="GO" id="GO:0005886">
    <property type="term" value="C:plasma membrane"/>
    <property type="evidence" value="ECO:0007669"/>
    <property type="project" value="TreeGrafter"/>
</dbReference>
<dbReference type="InterPro" id="IPR017562">
    <property type="entry name" value="Cyt_c_biogenesis_CcsA"/>
</dbReference>
<gene>
    <name evidence="8" type="ORF">AMJ39_05055</name>
</gene>
<accession>A0A0S7WT90</accession>
<keyword evidence="4 6" id="KW-1133">Transmembrane helix</keyword>
<feature type="transmembrane region" description="Helical" evidence="6">
    <location>
        <begin position="57"/>
        <end position="78"/>
    </location>
</feature>
<comment type="subcellular location">
    <subcellularLocation>
        <location evidence="1">Membrane</location>
        <topology evidence="1">Multi-pass membrane protein</topology>
    </subcellularLocation>
</comment>
<proteinExistence type="predicted"/>
<dbReference type="EMBL" id="LIZS01000022">
    <property type="protein sequence ID" value="KPJ53338.1"/>
    <property type="molecule type" value="Genomic_DNA"/>
</dbReference>
<evidence type="ECO:0000256" key="5">
    <source>
        <dbReference type="ARBA" id="ARBA00023136"/>
    </source>
</evidence>
<dbReference type="STRING" id="1703770.AMJ39_05055"/>
<feature type="transmembrane region" description="Helical" evidence="6">
    <location>
        <begin position="241"/>
        <end position="260"/>
    </location>
</feature>
<feature type="transmembrane region" description="Helical" evidence="6">
    <location>
        <begin position="175"/>
        <end position="197"/>
    </location>
</feature>
<feature type="transmembrane region" description="Helical" evidence="6">
    <location>
        <begin position="85"/>
        <end position="104"/>
    </location>
</feature>
<dbReference type="AlphaFoldDB" id="A0A0S7WT90"/>
<dbReference type="Proteomes" id="UP000052008">
    <property type="component" value="Unassembled WGS sequence"/>
</dbReference>
<evidence type="ECO:0000256" key="2">
    <source>
        <dbReference type="ARBA" id="ARBA00022692"/>
    </source>
</evidence>
<dbReference type="NCBIfam" id="TIGR03144">
    <property type="entry name" value="cytochr_II_ccsB"/>
    <property type="match status" value="1"/>
</dbReference>
<evidence type="ECO:0000256" key="4">
    <source>
        <dbReference type="ARBA" id="ARBA00022989"/>
    </source>
</evidence>
<organism evidence="8 9">
    <name type="scientific">candidate division TA06 bacterium DG_24</name>
    <dbReference type="NCBI Taxonomy" id="1703770"/>
    <lineage>
        <taxon>Bacteria</taxon>
        <taxon>Bacteria division TA06</taxon>
    </lineage>
</organism>
<feature type="transmembrane region" description="Helical" evidence="6">
    <location>
        <begin position="124"/>
        <end position="149"/>
    </location>
</feature>
<protein>
    <recommendedName>
        <fullName evidence="7">Cytochrome c assembly protein domain-containing protein</fullName>
    </recommendedName>
</protein>
<feature type="transmembrane region" description="Helical" evidence="6">
    <location>
        <begin position="6"/>
        <end position="22"/>
    </location>
</feature>
<dbReference type="GO" id="GO:0017004">
    <property type="term" value="P:cytochrome complex assembly"/>
    <property type="evidence" value="ECO:0007669"/>
    <property type="project" value="UniProtKB-KW"/>
</dbReference>